<evidence type="ECO:0000256" key="2">
    <source>
        <dbReference type="ARBA" id="ARBA00022475"/>
    </source>
</evidence>
<dbReference type="EMBL" id="JAWDJT010000016">
    <property type="protein sequence ID" value="MDU0372598.1"/>
    <property type="molecule type" value="Genomic_DNA"/>
</dbReference>
<feature type="transmembrane region" description="Helical" evidence="8">
    <location>
        <begin position="186"/>
        <end position="214"/>
    </location>
</feature>
<evidence type="ECO:0000256" key="7">
    <source>
        <dbReference type="ARBA" id="ARBA00023136"/>
    </source>
</evidence>
<organism evidence="9 10">
    <name type="scientific">Hymenobacter endophyticus</name>
    <dbReference type="NCBI Taxonomy" id="3076335"/>
    <lineage>
        <taxon>Bacteria</taxon>
        <taxon>Pseudomonadati</taxon>
        <taxon>Bacteroidota</taxon>
        <taxon>Cytophagia</taxon>
        <taxon>Cytophagales</taxon>
        <taxon>Hymenobacteraceae</taxon>
        <taxon>Hymenobacter</taxon>
    </lineage>
</organism>
<reference evidence="9 10" key="1">
    <citation type="submission" date="2023-10" db="EMBL/GenBank/DDBJ databases">
        <title>Hymenobacter endophyticus sp. nov., an isolate from the leaf tissues of wheat.</title>
        <authorList>
            <person name="Dai Y."/>
        </authorList>
    </citation>
    <scope>NUCLEOTIDE SEQUENCE [LARGE SCALE GENOMIC DNA]</scope>
    <source>
        <strain evidence="9 10">ZK17L-C2</strain>
    </source>
</reference>
<gene>
    <name evidence="9" type="ORF">ROI90_19475</name>
</gene>
<keyword evidence="3" id="KW-0328">Glycosyltransferase</keyword>
<feature type="transmembrane region" description="Helical" evidence="8">
    <location>
        <begin position="400"/>
        <end position="423"/>
    </location>
</feature>
<accession>A0ABU3TMI8</accession>
<dbReference type="Proteomes" id="UP001250698">
    <property type="component" value="Unassembled WGS sequence"/>
</dbReference>
<keyword evidence="7 8" id="KW-0472">Membrane</keyword>
<feature type="transmembrane region" description="Helical" evidence="8">
    <location>
        <begin position="132"/>
        <end position="151"/>
    </location>
</feature>
<name>A0ABU3TMI8_9BACT</name>
<evidence type="ECO:0000256" key="3">
    <source>
        <dbReference type="ARBA" id="ARBA00022676"/>
    </source>
</evidence>
<evidence type="ECO:0000256" key="1">
    <source>
        <dbReference type="ARBA" id="ARBA00004651"/>
    </source>
</evidence>
<dbReference type="InterPro" id="IPR050297">
    <property type="entry name" value="LipidA_mod_glycosyltrf_83"/>
</dbReference>
<dbReference type="PANTHER" id="PTHR33908">
    <property type="entry name" value="MANNOSYLTRANSFERASE YKCB-RELATED"/>
    <property type="match status" value="1"/>
</dbReference>
<dbReference type="RefSeq" id="WP_315999957.1">
    <property type="nucleotide sequence ID" value="NZ_JAWDJT010000016.1"/>
</dbReference>
<evidence type="ECO:0008006" key="11">
    <source>
        <dbReference type="Google" id="ProtNLM"/>
    </source>
</evidence>
<evidence type="ECO:0000256" key="4">
    <source>
        <dbReference type="ARBA" id="ARBA00022679"/>
    </source>
</evidence>
<comment type="caution">
    <text evidence="9">The sequence shown here is derived from an EMBL/GenBank/DDBJ whole genome shotgun (WGS) entry which is preliminary data.</text>
</comment>
<evidence type="ECO:0000313" key="9">
    <source>
        <dbReference type="EMBL" id="MDU0372598.1"/>
    </source>
</evidence>
<comment type="subcellular location">
    <subcellularLocation>
        <location evidence="1">Cell membrane</location>
        <topology evidence="1">Multi-pass membrane protein</topology>
    </subcellularLocation>
</comment>
<feature type="transmembrane region" description="Helical" evidence="8">
    <location>
        <begin position="157"/>
        <end position="174"/>
    </location>
</feature>
<keyword evidence="10" id="KW-1185">Reference proteome</keyword>
<keyword evidence="2" id="KW-1003">Cell membrane</keyword>
<keyword evidence="4" id="KW-0808">Transferase</keyword>
<proteinExistence type="predicted"/>
<evidence type="ECO:0000256" key="6">
    <source>
        <dbReference type="ARBA" id="ARBA00022989"/>
    </source>
</evidence>
<sequence length="459" mass="50086">MRADQHLLRPQPGRIPRWVLAGLVALHVLALGWQLHTRQPFFPDSDRYVQAARNLRDAGLLYALPLHEEPLQLQEYTIRPPGYPVFLLLTGGAGTAFPGLTLLLQNALSLLNLWLTLRWLARSTGGLHPWQWGAVLLLAVLAPAQFIYANVLMSETLLQTAVVVLWLSITKLLAGQWQRRTLSRTAVAAALALLIKPVFWPFAAVFLGIGVVLGWRRRRISLVAISVLPLLAASLWMARNQRQTGYFHFSSISEINLLRYNARGVLQAAQGSAAAEQFVRATLAAAERQPGFAAQQQYVQQHALAVLVQHPGTLVGQELRGVLTFFLDPGRFDVVHFLRLPQTAGSGLLQLLNQRSYAVALGYLQSLPLGLLAGLLLLLSANVARLFLVLKFSFNSRYPWAVRLGLVSLVLYVALLTGPLGAARFTVPVLPLLLAAAGAGLTRGQPSGPAEQSPTGLAS</sequence>
<keyword evidence="6 8" id="KW-1133">Transmembrane helix</keyword>
<keyword evidence="5 8" id="KW-0812">Transmembrane</keyword>
<dbReference type="PANTHER" id="PTHR33908:SF11">
    <property type="entry name" value="MEMBRANE PROTEIN"/>
    <property type="match status" value="1"/>
</dbReference>
<evidence type="ECO:0000256" key="8">
    <source>
        <dbReference type="SAM" id="Phobius"/>
    </source>
</evidence>
<evidence type="ECO:0000313" key="10">
    <source>
        <dbReference type="Proteomes" id="UP001250698"/>
    </source>
</evidence>
<feature type="transmembrane region" description="Helical" evidence="8">
    <location>
        <begin position="220"/>
        <end position="238"/>
    </location>
</feature>
<feature type="transmembrane region" description="Helical" evidence="8">
    <location>
        <begin position="357"/>
        <end position="380"/>
    </location>
</feature>
<evidence type="ECO:0000256" key="5">
    <source>
        <dbReference type="ARBA" id="ARBA00022692"/>
    </source>
</evidence>
<protein>
    <recommendedName>
        <fullName evidence="11">Glycosyltransferase RgtA/B/C/D-like domain-containing protein</fullName>
    </recommendedName>
</protein>
<feature type="transmembrane region" description="Helical" evidence="8">
    <location>
        <begin position="18"/>
        <end position="36"/>
    </location>
</feature>